<evidence type="ECO:0000313" key="5">
    <source>
        <dbReference type="EMBL" id="AKT39013.1"/>
    </source>
</evidence>
<evidence type="ECO:0000313" key="6">
    <source>
        <dbReference type="Proteomes" id="UP000067626"/>
    </source>
</evidence>
<dbReference type="KEGG" id="ccro:CMC5_031590"/>
<evidence type="ECO:0000256" key="1">
    <source>
        <dbReference type="ARBA" id="ARBA00006432"/>
    </source>
</evidence>
<dbReference type="OrthoDB" id="5483897at2"/>
<dbReference type="FunFam" id="3.30.300.30:FF:000008">
    <property type="entry name" value="2,3-dihydroxybenzoate-AMP ligase"/>
    <property type="match status" value="1"/>
</dbReference>
<proteinExistence type="inferred from homology"/>
<dbReference type="Pfam" id="PF00501">
    <property type="entry name" value="AMP-binding"/>
    <property type="match status" value="1"/>
</dbReference>
<dbReference type="PANTHER" id="PTHR43201">
    <property type="entry name" value="ACYL-COA SYNTHETASE"/>
    <property type="match status" value="1"/>
</dbReference>
<evidence type="ECO:0000259" key="4">
    <source>
        <dbReference type="Pfam" id="PF13193"/>
    </source>
</evidence>
<evidence type="ECO:0000256" key="2">
    <source>
        <dbReference type="ARBA" id="ARBA00022598"/>
    </source>
</evidence>
<dbReference type="EMBL" id="CP012159">
    <property type="protein sequence ID" value="AKT39013.1"/>
    <property type="molecule type" value="Genomic_DNA"/>
</dbReference>
<dbReference type="PATRIC" id="fig|52.7.peg.3469"/>
<dbReference type="Gene3D" id="3.40.50.12780">
    <property type="entry name" value="N-terminal domain of ligase-like"/>
    <property type="match status" value="1"/>
</dbReference>
<sequence>MYIGDWMDRGERYWPEALAIVDAAKGETGRFTYRQMNRRANRLARWLRDTAGIQRGDRVGFLGMNGVECLDLLFACGKIGAIFVPFNWRSHPRELIDLFGRTKPKVLVFDDEFRAAASEVLPCAPSVTHALHLGGPGVRWAPSDPGGDATPAMAPTNDSRPYETTLADIDDGSVTNDAVDAEDILLLLFTGGTTGLPKAAQISYRMVAWNTLNTVIHELQRGDVTISHTPMFHTGGLLVYTLPLLTLGGTVVIMRKWGPEEMLELIEREQVSLLFCVPTQFQLMMDAPRFSRTSFQSVRFLTSGGAPLPIHVIHRYRESHGVVFKQGFGMTEFGPGIFSMSPEFAETKAGSIGRPNYFIDARIVDDESNPVPSGVIGELVLKGPAVCSGYFEDAAALQQSVDAQGWFHTGDMARMDDDGFYYIADRKKDMFISGGENVYPVEIERVLYQIGAIAQCAVFGVPDAKWGEVGLAAVVLRPGTSVTSDDLIEHCRANLARYKVPKSVVFLEQLPISAAGKILKRELRDRFS</sequence>
<keyword evidence="2 5" id="KW-0436">Ligase</keyword>
<comment type="similarity">
    <text evidence="1">Belongs to the ATP-dependent AMP-binding enzyme family.</text>
</comment>
<accession>A0A0K1EEK7</accession>
<dbReference type="GO" id="GO:0006631">
    <property type="term" value="P:fatty acid metabolic process"/>
    <property type="evidence" value="ECO:0007669"/>
    <property type="project" value="TreeGrafter"/>
</dbReference>
<dbReference type="Pfam" id="PF13193">
    <property type="entry name" value="AMP-binding_C"/>
    <property type="match status" value="1"/>
</dbReference>
<gene>
    <name evidence="5" type="ORF">CMC5_031590</name>
</gene>
<evidence type="ECO:0000259" key="3">
    <source>
        <dbReference type="Pfam" id="PF00501"/>
    </source>
</evidence>
<dbReference type="InterPro" id="IPR042099">
    <property type="entry name" value="ANL_N_sf"/>
</dbReference>
<dbReference type="AlphaFoldDB" id="A0A0K1EEK7"/>
<dbReference type="STRING" id="52.CMC5_031590"/>
<dbReference type="InterPro" id="IPR025110">
    <property type="entry name" value="AMP-bd_C"/>
</dbReference>
<feature type="domain" description="AMP-dependent synthetase/ligase" evidence="3">
    <location>
        <begin position="13"/>
        <end position="391"/>
    </location>
</feature>
<dbReference type="RefSeq" id="WP_050431168.1">
    <property type="nucleotide sequence ID" value="NZ_CP012159.1"/>
</dbReference>
<dbReference type="InterPro" id="IPR000873">
    <property type="entry name" value="AMP-dep_synth/lig_dom"/>
</dbReference>
<dbReference type="CDD" id="cd17631">
    <property type="entry name" value="FACL_FadD13-like"/>
    <property type="match status" value="1"/>
</dbReference>
<keyword evidence="6" id="KW-1185">Reference proteome</keyword>
<dbReference type="GO" id="GO:0031956">
    <property type="term" value="F:medium-chain fatty acid-CoA ligase activity"/>
    <property type="evidence" value="ECO:0007669"/>
    <property type="project" value="TreeGrafter"/>
</dbReference>
<protein>
    <submittedName>
        <fullName evidence="5">Long-chain fatty acid--CoA ligase</fullName>
    </submittedName>
</protein>
<dbReference type="Gene3D" id="3.30.300.30">
    <property type="match status" value="1"/>
</dbReference>
<dbReference type="PROSITE" id="PS00455">
    <property type="entry name" value="AMP_BINDING"/>
    <property type="match status" value="1"/>
</dbReference>
<dbReference type="SUPFAM" id="SSF56801">
    <property type="entry name" value="Acetyl-CoA synthetase-like"/>
    <property type="match status" value="1"/>
</dbReference>
<dbReference type="InterPro" id="IPR020845">
    <property type="entry name" value="AMP-binding_CS"/>
</dbReference>
<organism evidence="5 6">
    <name type="scientific">Chondromyces crocatus</name>
    <dbReference type="NCBI Taxonomy" id="52"/>
    <lineage>
        <taxon>Bacteria</taxon>
        <taxon>Pseudomonadati</taxon>
        <taxon>Myxococcota</taxon>
        <taxon>Polyangia</taxon>
        <taxon>Polyangiales</taxon>
        <taxon>Polyangiaceae</taxon>
        <taxon>Chondromyces</taxon>
    </lineage>
</organism>
<dbReference type="InterPro" id="IPR045851">
    <property type="entry name" value="AMP-bd_C_sf"/>
</dbReference>
<reference evidence="5 6" key="1">
    <citation type="submission" date="2015-07" db="EMBL/GenBank/DDBJ databases">
        <title>Genome analysis of myxobacterium Chondromyces crocatus Cm c5 reveals a high potential for natural compound synthesis and the genetic basis for the loss of fruiting body formation.</title>
        <authorList>
            <person name="Zaburannyi N."/>
            <person name="Bunk B."/>
            <person name="Maier J."/>
            <person name="Overmann J."/>
            <person name="Mueller R."/>
        </authorList>
    </citation>
    <scope>NUCLEOTIDE SEQUENCE [LARGE SCALE GENOMIC DNA]</scope>
    <source>
        <strain evidence="5 6">Cm c5</strain>
    </source>
</reference>
<name>A0A0K1EEK7_CHOCO</name>
<dbReference type="Proteomes" id="UP000067626">
    <property type="component" value="Chromosome"/>
</dbReference>
<dbReference type="PANTHER" id="PTHR43201:SF5">
    <property type="entry name" value="MEDIUM-CHAIN ACYL-COA LIGASE ACSF2, MITOCHONDRIAL"/>
    <property type="match status" value="1"/>
</dbReference>
<feature type="domain" description="AMP-binding enzyme C-terminal" evidence="4">
    <location>
        <begin position="442"/>
        <end position="517"/>
    </location>
</feature>